<dbReference type="Gene3D" id="3.40.50.300">
    <property type="entry name" value="P-loop containing nucleotide triphosphate hydrolases"/>
    <property type="match status" value="1"/>
</dbReference>
<name>A0A0G1QFK6_9BACT</name>
<feature type="non-terminal residue" evidence="1">
    <location>
        <position position="1"/>
    </location>
</feature>
<dbReference type="Proteomes" id="UP000034922">
    <property type="component" value="Unassembled WGS sequence"/>
</dbReference>
<evidence type="ECO:0000313" key="2">
    <source>
        <dbReference type="Proteomes" id="UP000034922"/>
    </source>
</evidence>
<sequence>GYEVLLASTAIKTSIREGKTHQIDSILQTSQEAGMNTLETSLAALVRGGKITLENAQGWSLRPEELTRLVRK</sequence>
<comment type="caution">
    <text evidence="1">The sequence shown here is derived from an EMBL/GenBank/DDBJ whole genome shotgun (WGS) entry which is preliminary data.</text>
</comment>
<proteinExistence type="predicted"/>
<reference evidence="1 2" key="1">
    <citation type="journal article" date="2015" name="Nature">
        <title>rRNA introns, odd ribosomes, and small enigmatic genomes across a large radiation of phyla.</title>
        <authorList>
            <person name="Brown C.T."/>
            <person name="Hug L.A."/>
            <person name="Thomas B.C."/>
            <person name="Sharon I."/>
            <person name="Castelle C.J."/>
            <person name="Singh A."/>
            <person name="Wilkins M.J."/>
            <person name="Williams K.H."/>
            <person name="Banfield J.F."/>
        </authorList>
    </citation>
    <scope>NUCLEOTIDE SEQUENCE [LARGE SCALE GENOMIC DNA]</scope>
</reference>
<evidence type="ECO:0000313" key="1">
    <source>
        <dbReference type="EMBL" id="KKU16548.1"/>
    </source>
</evidence>
<dbReference type="InterPro" id="IPR027417">
    <property type="entry name" value="P-loop_NTPase"/>
</dbReference>
<protein>
    <submittedName>
        <fullName evidence="1">PilT</fullName>
    </submittedName>
</protein>
<organism evidence="1 2">
    <name type="scientific">Candidatus Woesebacteria bacterium GW2011_GWC2_45_9</name>
    <dbReference type="NCBI Taxonomy" id="1618589"/>
    <lineage>
        <taxon>Bacteria</taxon>
        <taxon>Candidatus Woeseibacteriota</taxon>
    </lineage>
</organism>
<dbReference type="STRING" id="1618589.UX25_C0030G0001"/>
<dbReference type="EMBL" id="LCLM01000030">
    <property type="protein sequence ID" value="KKU16548.1"/>
    <property type="molecule type" value="Genomic_DNA"/>
</dbReference>
<gene>
    <name evidence="1" type="ORF">UX25_C0030G0001</name>
</gene>
<accession>A0A0G1QFK6</accession>
<dbReference type="AlphaFoldDB" id="A0A0G1QFK6"/>